<feature type="binding site" evidence="4">
    <location>
        <position position="67"/>
    </location>
    <ligand>
        <name>substrate</name>
    </ligand>
</feature>
<sequence length="201" mass="22057">MDPDAEAALRYRAKAELRKRARAVRSSIPLDAILERSRRIQRALAELPALVAARRVALFYPIEGRNEVDLRELDPLLRARGARVAYPSIDPESRAMTFRFVEDPEAMEERGLGFREPDATDEEAAALDVIVVPALQIDARGHRIGYGAGYYDSTLPRFCPPAHAVGVVFDFQLVAEVPATPGDVPLGTIVTDARVLAAEPA</sequence>
<keyword evidence="2 4" id="KW-0547">Nucleotide-binding</keyword>
<keyword evidence="7" id="KW-1185">Reference proteome</keyword>
<dbReference type="GO" id="GO:0046872">
    <property type="term" value="F:metal ion binding"/>
    <property type="evidence" value="ECO:0007669"/>
    <property type="project" value="UniProtKB-KW"/>
</dbReference>
<dbReference type="GO" id="GO:0005524">
    <property type="term" value="F:ATP binding"/>
    <property type="evidence" value="ECO:0007669"/>
    <property type="project" value="UniProtKB-KW"/>
</dbReference>
<dbReference type="Proteomes" id="UP000002139">
    <property type="component" value="Chromosome"/>
</dbReference>
<protein>
    <recommendedName>
        <fullName evidence="5">5-formyltetrahydrofolate cyclo-ligase</fullName>
        <ecNumber evidence="5">6.3.3.2</ecNumber>
    </recommendedName>
</protein>
<evidence type="ECO:0000256" key="1">
    <source>
        <dbReference type="ARBA" id="ARBA00010638"/>
    </source>
</evidence>
<dbReference type="PANTHER" id="PTHR23407:SF1">
    <property type="entry name" value="5-FORMYLTETRAHYDROFOLATE CYCLO-LIGASE"/>
    <property type="match status" value="1"/>
</dbReference>
<evidence type="ECO:0000256" key="3">
    <source>
        <dbReference type="ARBA" id="ARBA00022840"/>
    </source>
</evidence>
<dbReference type="STRING" id="448385.sce6977"/>
<evidence type="ECO:0000256" key="4">
    <source>
        <dbReference type="PIRSR" id="PIRSR006806-1"/>
    </source>
</evidence>
<dbReference type="RefSeq" id="WP_012239585.1">
    <property type="nucleotide sequence ID" value="NC_010162.1"/>
</dbReference>
<dbReference type="GO" id="GO:0009396">
    <property type="term" value="P:folic acid-containing compound biosynthetic process"/>
    <property type="evidence" value="ECO:0007669"/>
    <property type="project" value="TreeGrafter"/>
</dbReference>
<accession>A9GXV0</accession>
<dbReference type="SUPFAM" id="SSF100950">
    <property type="entry name" value="NagB/RpiA/CoA transferase-like"/>
    <property type="match status" value="1"/>
</dbReference>
<evidence type="ECO:0000313" key="6">
    <source>
        <dbReference type="EMBL" id="CAN97146.1"/>
    </source>
</evidence>
<dbReference type="OrthoDB" id="9801938at2"/>
<dbReference type="EC" id="6.3.3.2" evidence="5"/>
<dbReference type="HOGENOM" id="CLU_066245_1_1_7"/>
<keyword evidence="5" id="KW-0460">Magnesium</keyword>
<dbReference type="Gene3D" id="3.40.50.10420">
    <property type="entry name" value="NagB/RpiA/CoA transferase-like"/>
    <property type="match status" value="1"/>
</dbReference>
<dbReference type="InterPro" id="IPR037171">
    <property type="entry name" value="NagB/RpiA_transferase-like"/>
</dbReference>
<comment type="catalytic activity">
    <reaction evidence="5">
        <text>(6S)-5-formyl-5,6,7,8-tetrahydrofolate + ATP = (6R)-5,10-methenyltetrahydrofolate + ADP + phosphate</text>
        <dbReference type="Rhea" id="RHEA:10488"/>
        <dbReference type="ChEBI" id="CHEBI:30616"/>
        <dbReference type="ChEBI" id="CHEBI:43474"/>
        <dbReference type="ChEBI" id="CHEBI:57455"/>
        <dbReference type="ChEBI" id="CHEBI:57457"/>
        <dbReference type="ChEBI" id="CHEBI:456216"/>
        <dbReference type="EC" id="6.3.3.2"/>
    </reaction>
</comment>
<comment type="similarity">
    <text evidence="1 5">Belongs to the 5-formyltetrahydrofolate cyclo-ligase family.</text>
</comment>
<comment type="cofactor">
    <cofactor evidence="5">
        <name>Mg(2+)</name>
        <dbReference type="ChEBI" id="CHEBI:18420"/>
    </cofactor>
</comment>
<dbReference type="InterPro" id="IPR002698">
    <property type="entry name" value="FTHF_cligase"/>
</dbReference>
<dbReference type="PANTHER" id="PTHR23407">
    <property type="entry name" value="ATPASE INHIBITOR/5-FORMYLTETRAHYDROFOLATE CYCLO-LIGASE"/>
    <property type="match status" value="1"/>
</dbReference>
<reference evidence="6 7" key="1">
    <citation type="journal article" date="2007" name="Nat. Biotechnol.">
        <title>Complete genome sequence of the myxobacterium Sorangium cellulosum.</title>
        <authorList>
            <person name="Schneiker S."/>
            <person name="Perlova O."/>
            <person name="Kaiser O."/>
            <person name="Gerth K."/>
            <person name="Alici A."/>
            <person name="Altmeyer M.O."/>
            <person name="Bartels D."/>
            <person name="Bekel T."/>
            <person name="Beyer S."/>
            <person name="Bode E."/>
            <person name="Bode H.B."/>
            <person name="Bolten C.J."/>
            <person name="Choudhuri J.V."/>
            <person name="Doss S."/>
            <person name="Elnakady Y.A."/>
            <person name="Frank B."/>
            <person name="Gaigalat L."/>
            <person name="Goesmann A."/>
            <person name="Groeger C."/>
            <person name="Gross F."/>
            <person name="Jelsbak L."/>
            <person name="Jelsbak L."/>
            <person name="Kalinowski J."/>
            <person name="Kegler C."/>
            <person name="Knauber T."/>
            <person name="Konietzny S."/>
            <person name="Kopp M."/>
            <person name="Krause L."/>
            <person name="Krug D."/>
            <person name="Linke B."/>
            <person name="Mahmud T."/>
            <person name="Martinez-Arias R."/>
            <person name="McHardy A.C."/>
            <person name="Merai M."/>
            <person name="Meyer F."/>
            <person name="Mormann S."/>
            <person name="Munoz-Dorado J."/>
            <person name="Perez J."/>
            <person name="Pradella S."/>
            <person name="Rachid S."/>
            <person name="Raddatz G."/>
            <person name="Rosenau F."/>
            <person name="Rueckert C."/>
            <person name="Sasse F."/>
            <person name="Scharfe M."/>
            <person name="Schuster S.C."/>
            <person name="Suen G."/>
            <person name="Treuner-Lange A."/>
            <person name="Velicer G.J."/>
            <person name="Vorholter F.-J."/>
            <person name="Weissman K.J."/>
            <person name="Welch R.D."/>
            <person name="Wenzel S.C."/>
            <person name="Whitworth D.E."/>
            <person name="Wilhelm S."/>
            <person name="Wittmann C."/>
            <person name="Bloecker H."/>
            <person name="Puehler A."/>
            <person name="Mueller R."/>
        </authorList>
    </citation>
    <scope>NUCLEOTIDE SEQUENCE [LARGE SCALE GENOMIC DNA]</scope>
    <source>
        <strain evidence="7">So ce56</strain>
    </source>
</reference>
<dbReference type="AlphaFoldDB" id="A9GXV0"/>
<dbReference type="NCBIfam" id="TIGR02727">
    <property type="entry name" value="MTHFS_bact"/>
    <property type="match status" value="1"/>
</dbReference>
<keyword evidence="3 4" id="KW-0067">ATP-binding</keyword>
<dbReference type="Pfam" id="PF01812">
    <property type="entry name" value="5-FTHF_cyc-lig"/>
    <property type="match status" value="1"/>
</dbReference>
<name>A9GXV0_SORC5</name>
<proteinExistence type="inferred from homology"/>
<feature type="binding site" evidence="4">
    <location>
        <begin position="14"/>
        <end position="18"/>
    </location>
    <ligand>
        <name>ATP</name>
        <dbReference type="ChEBI" id="CHEBI:30616"/>
    </ligand>
</feature>
<evidence type="ECO:0000256" key="2">
    <source>
        <dbReference type="ARBA" id="ARBA00022741"/>
    </source>
</evidence>
<evidence type="ECO:0000256" key="5">
    <source>
        <dbReference type="RuleBase" id="RU361279"/>
    </source>
</evidence>
<dbReference type="EMBL" id="AM746676">
    <property type="protein sequence ID" value="CAN97146.1"/>
    <property type="molecule type" value="Genomic_DNA"/>
</dbReference>
<gene>
    <name evidence="6" type="ordered locus">sce6977</name>
</gene>
<organism evidence="6 7">
    <name type="scientific">Sorangium cellulosum (strain So ce56)</name>
    <name type="common">Polyangium cellulosum (strain So ce56)</name>
    <dbReference type="NCBI Taxonomy" id="448385"/>
    <lineage>
        <taxon>Bacteria</taxon>
        <taxon>Pseudomonadati</taxon>
        <taxon>Myxococcota</taxon>
        <taxon>Polyangia</taxon>
        <taxon>Polyangiales</taxon>
        <taxon>Polyangiaceae</taxon>
        <taxon>Sorangium</taxon>
    </lineage>
</organism>
<dbReference type="KEGG" id="scl:sce6977"/>
<keyword evidence="5" id="KW-0479">Metal-binding</keyword>
<dbReference type="BioCyc" id="SCEL448385:SCE_RS35780-MONOMER"/>
<dbReference type="GO" id="GO:0030272">
    <property type="term" value="F:5-formyltetrahydrofolate cyclo-ligase activity"/>
    <property type="evidence" value="ECO:0007669"/>
    <property type="project" value="UniProtKB-EC"/>
</dbReference>
<evidence type="ECO:0000313" key="7">
    <source>
        <dbReference type="Proteomes" id="UP000002139"/>
    </source>
</evidence>
<dbReference type="GO" id="GO:0035999">
    <property type="term" value="P:tetrahydrofolate interconversion"/>
    <property type="evidence" value="ECO:0007669"/>
    <property type="project" value="TreeGrafter"/>
</dbReference>
<dbReference type="PIRSF" id="PIRSF006806">
    <property type="entry name" value="FTHF_cligase"/>
    <property type="match status" value="1"/>
</dbReference>
<dbReference type="eggNOG" id="COG0212">
    <property type="taxonomic scope" value="Bacteria"/>
</dbReference>
<feature type="binding site" evidence="4">
    <location>
        <begin position="143"/>
        <end position="151"/>
    </location>
    <ligand>
        <name>ATP</name>
        <dbReference type="ChEBI" id="CHEBI:30616"/>
    </ligand>
</feature>
<dbReference type="InterPro" id="IPR024185">
    <property type="entry name" value="FTHF_cligase-like_sf"/>
</dbReference>